<dbReference type="SUPFAM" id="SSF81296">
    <property type="entry name" value="E set domains"/>
    <property type="match status" value="1"/>
</dbReference>
<evidence type="ECO:0000313" key="8">
    <source>
        <dbReference type="Proteomes" id="UP001597351"/>
    </source>
</evidence>
<dbReference type="InterPro" id="IPR014756">
    <property type="entry name" value="Ig_E-set"/>
</dbReference>
<sequence length="180" mass="18364">MDVRRWTRPTRVLVVVAVAMACLLPAPTAGAHSDLVATSPEQGSRLATLPGSAVLVFGGPLSGPVQVAVRGPDGTSSASLPTVDGATLEVPLTARGAGTYEISFRVTGADGHPVSGQLSFSAAAAAPVDRGSGPGPAPTGQPTRGTTGAWWWLLLLLPLGLVPARRRLRPAVTSVEDHRP</sequence>
<keyword evidence="1 5" id="KW-0732">Signal</keyword>
<reference evidence="8" key="1">
    <citation type="journal article" date="2019" name="Int. J. Syst. Evol. Microbiol.">
        <title>The Global Catalogue of Microorganisms (GCM) 10K type strain sequencing project: providing services to taxonomists for standard genome sequencing and annotation.</title>
        <authorList>
            <consortium name="The Broad Institute Genomics Platform"/>
            <consortium name="The Broad Institute Genome Sequencing Center for Infectious Disease"/>
            <person name="Wu L."/>
            <person name="Ma J."/>
        </authorList>
    </citation>
    <scope>NUCLEOTIDE SEQUENCE [LARGE SCALE GENOMIC DNA]</scope>
    <source>
        <strain evidence="8">CGMCC 1.12477</strain>
    </source>
</reference>
<dbReference type="PROSITE" id="PS51257">
    <property type="entry name" value="PROKAR_LIPOPROTEIN"/>
    <property type="match status" value="1"/>
</dbReference>
<feature type="chain" id="PRO_5045969019" evidence="5">
    <location>
        <begin position="32"/>
        <end position="180"/>
    </location>
</feature>
<dbReference type="EMBL" id="JBHUGD010000004">
    <property type="protein sequence ID" value="MFD1949067.1"/>
    <property type="molecule type" value="Genomic_DNA"/>
</dbReference>
<dbReference type="Proteomes" id="UP001597351">
    <property type="component" value="Unassembled WGS sequence"/>
</dbReference>
<feature type="transmembrane region" description="Helical" evidence="4">
    <location>
        <begin position="148"/>
        <end position="164"/>
    </location>
</feature>
<proteinExistence type="predicted"/>
<feature type="domain" description="CopC" evidence="6">
    <location>
        <begin position="32"/>
        <end position="121"/>
    </location>
</feature>
<evidence type="ECO:0000256" key="5">
    <source>
        <dbReference type="SAM" id="SignalP"/>
    </source>
</evidence>
<organism evidence="7 8">
    <name type="scientific">Nocardioides aestuarii</name>
    <dbReference type="NCBI Taxonomy" id="252231"/>
    <lineage>
        <taxon>Bacteria</taxon>
        <taxon>Bacillati</taxon>
        <taxon>Actinomycetota</taxon>
        <taxon>Actinomycetes</taxon>
        <taxon>Propionibacteriales</taxon>
        <taxon>Nocardioidaceae</taxon>
        <taxon>Nocardioides</taxon>
    </lineage>
</organism>
<evidence type="ECO:0000259" key="6">
    <source>
        <dbReference type="Pfam" id="PF04234"/>
    </source>
</evidence>
<name>A0ABW4TQV4_9ACTN</name>
<accession>A0ABW4TQV4</accession>
<keyword evidence="4" id="KW-1133">Transmembrane helix</keyword>
<evidence type="ECO:0000256" key="3">
    <source>
        <dbReference type="SAM" id="MobiDB-lite"/>
    </source>
</evidence>
<keyword evidence="8" id="KW-1185">Reference proteome</keyword>
<evidence type="ECO:0000256" key="4">
    <source>
        <dbReference type="SAM" id="Phobius"/>
    </source>
</evidence>
<dbReference type="Pfam" id="PF04234">
    <property type="entry name" value="CopC"/>
    <property type="match status" value="1"/>
</dbReference>
<keyword evidence="4" id="KW-0472">Membrane</keyword>
<gene>
    <name evidence="7" type="ORF">ACFSDE_19845</name>
</gene>
<dbReference type="InterPro" id="IPR014755">
    <property type="entry name" value="Cu-Rt/internalin_Ig-like"/>
</dbReference>
<dbReference type="Gene3D" id="2.60.40.1220">
    <property type="match status" value="1"/>
</dbReference>
<keyword evidence="2" id="KW-0186">Copper</keyword>
<dbReference type="InterPro" id="IPR007348">
    <property type="entry name" value="CopC_dom"/>
</dbReference>
<comment type="caution">
    <text evidence="7">The sequence shown here is derived from an EMBL/GenBank/DDBJ whole genome shotgun (WGS) entry which is preliminary data.</text>
</comment>
<feature type="signal peptide" evidence="5">
    <location>
        <begin position="1"/>
        <end position="31"/>
    </location>
</feature>
<evidence type="ECO:0000256" key="2">
    <source>
        <dbReference type="ARBA" id="ARBA00023008"/>
    </source>
</evidence>
<dbReference type="RefSeq" id="WP_343921152.1">
    <property type="nucleotide sequence ID" value="NZ_BAAAJT010000003.1"/>
</dbReference>
<keyword evidence="4" id="KW-0812">Transmembrane</keyword>
<protein>
    <submittedName>
        <fullName evidence="7">Copper resistance CopC family protein</fullName>
    </submittedName>
</protein>
<evidence type="ECO:0000313" key="7">
    <source>
        <dbReference type="EMBL" id="MFD1949067.1"/>
    </source>
</evidence>
<evidence type="ECO:0000256" key="1">
    <source>
        <dbReference type="ARBA" id="ARBA00022729"/>
    </source>
</evidence>
<feature type="region of interest" description="Disordered" evidence="3">
    <location>
        <begin position="125"/>
        <end position="144"/>
    </location>
</feature>